<feature type="compositionally biased region" description="Basic and acidic residues" evidence="1">
    <location>
        <begin position="81"/>
        <end position="92"/>
    </location>
</feature>
<keyword evidence="2" id="KW-1133">Transmembrane helix</keyword>
<name>A0A0F9R7A3_9ZZZZ</name>
<keyword evidence="2" id="KW-0812">Transmembrane</keyword>
<evidence type="ECO:0000313" key="3">
    <source>
        <dbReference type="EMBL" id="KKN52420.1"/>
    </source>
</evidence>
<sequence length="92" mass="10436">MKETVEYQVEWKALGERRYTRNFTYFKDKEVAMGIAAKFGSIGVVSVRVVELRRKIHKVFPKDAVVRESGGEVITPAASGDKGKIDNHRHES</sequence>
<accession>A0A0F9R7A3</accession>
<proteinExistence type="predicted"/>
<feature type="transmembrane region" description="Helical" evidence="2">
    <location>
        <begin position="31"/>
        <end position="50"/>
    </location>
</feature>
<feature type="region of interest" description="Disordered" evidence="1">
    <location>
        <begin position="71"/>
        <end position="92"/>
    </location>
</feature>
<gene>
    <name evidence="3" type="ORF">LCGC14_0612740</name>
</gene>
<protein>
    <submittedName>
        <fullName evidence="3">Uncharacterized protein</fullName>
    </submittedName>
</protein>
<dbReference type="EMBL" id="LAZR01001020">
    <property type="protein sequence ID" value="KKN52420.1"/>
    <property type="molecule type" value="Genomic_DNA"/>
</dbReference>
<reference evidence="3" key="1">
    <citation type="journal article" date="2015" name="Nature">
        <title>Complex archaea that bridge the gap between prokaryotes and eukaryotes.</title>
        <authorList>
            <person name="Spang A."/>
            <person name="Saw J.H."/>
            <person name="Jorgensen S.L."/>
            <person name="Zaremba-Niedzwiedzka K."/>
            <person name="Martijn J."/>
            <person name="Lind A.E."/>
            <person name="van Eijk R."/>
            <person name="Schleper C."/>
            <person name="Guy L."/>
            <person name="Ettema T.J."/>
        </authorList>
    </citation>
    <scope>NUCLEOTIDE SEQUENCE</scope>
</reference>
<keyword evidence="2" id="KW-0472">Membrane</keyword>
<dbReference type="AlphaFoldDB" id="A0A0F9R7A3"/>
<evidence type="ECO:0000256" key="2">
    <source>
        <dbReference type="SAM" id="Phobius"/>
    </source>
</evidence>
<evidence type="ECO:0000256" key="1">
    <source>
        <dbReference type="SAM" id="MobiDB-lite"/>
    </source>
</evidence>
<organism evidence="3">
    <name type="scientific">marine sediment metagenome</name>
    <dbReference type="NCBI Taxonomy" id="412755"/>
    <lineage>
        <taxon>unclassified sequences</taxon>
        <taxon>metagenomes</taxon>
        <taxon>ecological metagenomes</taxon>
    </lineage>
</organism>
<comment type="caution">
    <text evidence="3">The sequence shown here is derived from an EMBL/GenBank/DDBJ whole genome shotgun (WGS) entry which is preliminary data.</text>
</comment>